<dbReference type="EnsemblMetazoa" id="Aqu2.1.09428_001">
    <property type="protein sequence ID" value="Aqu2.1.09428_001"/>
    <property type="gene ID" value="Aqu2.1.09428"/>
</dbReference>
<dbReference type="AlphaFoldDB" id="A0A1X7T4L1"/>
<keyword evidence="7" id="KW-0539">Nucleus</keyword>
<organism evidence="9">
    <name type="scientific">Amphimedon queenslandica</name>
    <name type="common">Sponge</name>
    <dbReference type="NCBI Taxonomy" id="400682"/>
    <lineage>
        <taxon>Eukaryota</taxon>
        <taxon>Metazoa</taxon>
        <taxon>Porifera</taxon>
        <taxon>Demospongiae</taxon>
        <taxon>Heteroscleromorpha</taxon>
        <taxon>Haplosclerida</taxon>
        <taxon>Niphatidae</taxon>
        <taxon>Amphimedon</taxon>
    </lineage>
</organism>
<comment type="subcellular location">
    <subcellularLocation>
        <location evidence="2">Nucleus</location>
    </subcellularLocation>
</comment>
<reference evidence="9" key="1">
    <citation type="submission" date="2017-05" db="UniProtKB">
        <authorList>
            <consortium name="EnsemblMetazoa"/>
        </authorList>
    </citation>
    <scope>IDENTIFICATION</scope>
</reference>
<keyword evidence="4" id="KW-0540">Nuclease</keyword>
<evidence type="ECO:0000256" key="6">
    <source>
        <dbReference type="ARBA" id="ARBA00022801"/>
    </source>
</evidence>
<dbReference type="PANTHER" id="PTHR22930">
    <property type="match status" value="1"/>
</dbReference>
<keyword evidence="6" id="KW-0378">Hydrolase</keyword>
<evidence type="ECO:0000259" key="8">
    <source>
        <dbReference type="Pfam" id="PF13359"/>
    </source>
</evidence>
<evidence type="ECO:0000256" key="7">
    <source>
        <dbReference type="ARBA" id="ARBA00023242"/>
    </source>
</evidence>
<evidence type="ECO:0000256" key="5">
    <source>
        <dbReference type="ARBA" id="ARBA00022723"/>
    </source>
</evidence>
<accession>A0A1X7T4L1</accession>
<protein>
    <recommendedName>
        <fullName evidence="8">DDE Tnp4 domain-containing protein</fullName>
    </recommendedName>
</protein>
<evidence type="ECO:0000256" key="3">
    <source>
        <dbReference type="ARBA" id="ARBA00006958"/>
    </source>
</evidence>
<proteinExistence type="inferred from homology"/>
<evidence type="ECO:0000313" key="9">
    <source>
        <dbReference type="EnsemblMetazoa" id="Aqu2.1.09428_001"/>
    </source>
</evidence>
<dbReference type="eggNOG" id="KOG4585">
    <property type="taxonomic scope" value="Eukaryota"/>
</dbReference>
<dbReference type="Pfam" id="PF13359">
    <property type="entry name" value="DDE_Tnp_4"/>
    <property type="match status" value="1"/>
</dbReference>
<evidence type="ECO:0000256" key="4">
    <source>
        <dbReference type="ARBA" id="ARBA00022722"/>
    </source>
</evidence>
<keyword evidence="5" id="KW-0479">Metal-binding</keyword>
<dbReference type="InterPro" id="IPR045249">
    <property type="entry name" value="HARBI1-like"/>
</dbReference>
<evidence type="ECO:0000256" key="2">
    <source>
        <dbReference type="ARBA" id="ARBA00004123"/>
    </source>
</evidence>
<dbReference type="GO" id="GO:0016787">
    <property type="term" value="F:hydrolase activity"/>
    <property type="evidence" value="ECO:0007669"/>
    <property type="project" value="UniProtKB-KW"/>
</dbReference>
<feature type="domain" description="DDE Tnp4" evidence="8">
    <location>
        <begin position="62"/>
        <end position="226"/>
    </location>
</feature>
<comment type="similarity">
    <text evidence="3">Belongs to the HARBI1 family.</text>
</comment>
<evidence type="ECO:0000256" key="1">
    <source>
        <dbReference type="ARBA" id="ARBA00001968"/>
    </source>
</evidence>
<sequence length="274" mass="31255">QLGIYLELLVEQHVSVIVNDVCKAIVKNLFSKYIWLPKGERLSDIVKNFEKKWGYPQCFGAIDGTHLPIIAPSECAKDYYNRKGFHSILMQGLVDCNYCFTDIYIGWPGSVHDARIFSHSKLFTLGQTGQLVPKNQSRVIHNVVVPLHIVADPAYPLLTWVVKPFSDNRKLSADQINFNYHLSKARVVTENAFGRMKGRWRCLMKRNDMNIKNITTVIATCAILHNMCEMHGDPFDENWMPEGNDDVTSTRISSSDITDSDAIRQALVQYFKIT</sequence>
<dbReference type="InterPro" id="IPR027806">
    <property type="entry name" value="HARBI1_dom"/>
</dbReference>
<dbReference type="GO" id="GO:0004518">
    <property type="term" value="F:nuclease activity"/>
    <property type="evidence" value="ECO:0007669"/>
    <property type="project" value="UniProtKB-KW"/>
</dbReference>
<name>A0A1X7T4L1_AMPQE</name>
<dbReference type="PANTHER" id="PTHR22930:SF85">
    <property type="entry name" value="GH03217P-RELATED"/>
    <property type="match status" value="1"/>
</dbReference>
<dbReference type="OMA" id="WINEADM"/>
<comment type="cofactor">
    <cofactor evidence="1">
        <name>a divalent metal cation</name>
        <dbReference type="ChEBI" id="CHEBI:60240"/>
    </cofactor>
</comment>
<dbReference type="InParanoid" id="A0A1X7T4L1"/>
<dbReference type="GO" id="GO:0046872">
    <property type="term" value="F:metal ion binding"/>
    <property type="evidence" value="ECO:0007669"/>
    <property type="project" value="UniProtKB-KW"/>
</dbReference>
<dbReference type="GO" id="GO:0005634">
    <property type="term" value="C:nucleus"/>
    <property type="evidence" value="ECO:0007669"/>
    <property type="project" value="UniProtKB-SubCell"/>
</dbReference>
<dbReference type="OrthoDB" id="5983017at2759"/>